<protein>
    <submittedName>
        <fullName evidence="2">Uncharacterized protein</fullName>
    </submittedName>
</protein>
<proteinExistence type="predicted"/>
<reference evidence="2" key="1">
    <citation type="journal article" date="2020" name="G3 (Bethesda)">
        <title>High-Quality Assemblies for Three Invasive Social Wasps from the &lt;i&gt;Vespula&lt;/i&gt; Genus.</title>
        <authorList>
            <person name="Harrop T.W.R."/>
            <person name="Guhlin J."/>
            <person name="McLaughlin G.M."/>
            <person name="Permina E."/>
            <person name="Stockwell P."/>
            <person name="Gilligan J."/>
            <person name="Le Lec M.F."/>
            <person name="Gruber M.A.M."/>
            <person name="Quinn O."/>
            <person name="Lovegrove M."/>
            <person name="Duncan E.J."/>
            <person name="Remnant E.J."/>
            <person name="Van Eeckhoven J."/>
            <person name="Graham B."/>
            <person name="Knapp R.A."/>
            <person name="Langford K.W."/>
            <person name="Kronenberg Z."/>
            <person name="Press M.O."/>
            <person name="Eacker S.M."/>
            <person name="Wilson-Rankin E.E."/>
            <person name="Purcell J."/>
            <person name="Lester P.J."/>
            <person name="Dearden P.K."/>
        </authorList>
    </citation>
    <scope>NUCLEOTIDE SEQUENCE</scope>
    <source>
        <strain evidence="2">Volc-1</strain>
    </source>
</reference>
<sequence length="200" mass="23144">MSDAVSLRFQDFEVRRGRMGMDKRREKKRKEKRKRKNEREIKNRSRRPTLQSVDFIFAPITGEVRDPRVAQYVRPKCVQFGTICEVLSCNRFEVIAKRQEARMPLTRAKSPGMEKLDSNDSADNALEIATVWINGTLVLRSLERIVFKDRTIDSRDSTISVQDVNSRTAVIKPSSIRSPVPSPRILYSFQKEGRFLKADP</sequence>
<accession>A0A834U3W4</accession>
<evidence type="ECO:0000313" key="3">
    <source>
        <dbReference type="Proteomes" id="UP000600918"/>
    </source>
</evidence>
<evidence type="ECO:0000256" key="1">
    <source>
        <dbReference type="SAM" id="MobiDB-lite"/>
    </source>
</evidence>
<comment type="caution">
    <text evidence="2">The sequence shown here is derived from an EMBL/GenBank/DDBJ whole genome shotgun (WGS) entry which is preliminary data.</text>
</comment>
<name>A0A834U3W4_VESPE</name>
<feature type="region of interest" description="Disordered" evidence="1">
    <location>
        <begin position="18"/>
        <end position="46"/>
    </location>
</feature>
<dbReference type="EMBL" id="JACSDY010000011">
    <property type="protein sequence ID" value="KAF7415499.1"/>
    <property type="molecule type" value="Genomic_DNA"/>
</dbReference>
<organism evidence="2 3">
    <name type="scientific">Vespula pensylvanica</name>
    <name type="common">Western yellow jacket</name>
    <name type="synonym">Wasp</name>
    <dbReference type="NCBI Taxonomy" id="30213"/>
    <lineage>
        <taxon>Eukaryota</taxon>
        <taxon>Metazoa</taxon>
        <taxon>Ecdysozoa</taxon>
        <taxon>Arthropoda</taxon>
        <taxon>Hexapoda</taxon>
        <taxon>Insecta</taxon>
        <taxon>Pterygota</taxon>
        <taxon>Neoptera</taxon>
        <taxon>Endopterygota</taxon>
        <taxon>Hymenoptera</taxon>
        <taxon>Apocrita</taxon>
        <taxon>Aculeata</taxon>
        <taxon>Vespoidea</taxon>
        <taxon>Vespidae</taxon>
        <taxon>Vespinae</taxon>
        <taxon>Vespula</taxon>
    </lineage>
</organism>
<dbReference type="AlphaFoldDB" id="A0A834U3W4"/>
<dbReference type="Proteomes" id="UP000600918">
    <property type="component" value="Unassembled WGS sequence"/>
</dbReference>
<gene>
    <name evidence="2" type="ORF">H0235_012091</name>
</gene>
<evidence type="ECO:0000313" key="2">
    <source>
        <dbReference type="EMBL" id="KAF7415499.1"/>
    </source>
</evidence>
<feature type="compositionally biased region" description="Basic residues" evidence="1">
    <location>
        <begin position="25"/>
        <end position="36"/>
    </location>
</feature>
<keyword evidence="3" id="KW-1185">Reference proteome</keyword>